<sequence>MEVLTVYAYLIRRSTEMDFTGAGSAERPGMNAGNTGILIDAFFYSSDAQKKYLQAIFSTACPAYFGGFCLEITEGRSTWSLDLGASVMCMPSGVRFAILLDERGLAGRGFL</sequence>
<keyword evidence="2" id="KW-1185">Reference proteome</keyword>
<dbReference type="AlphaFoldDB" id="A0A0Q9WFF4"/>
<evidence type="ECO:0000313" key="1">
    <source>
        <dbReference type="EMBL" id="KRF79477.1"/>
    </source>
</evidence>
<protein>
    <submittedName>
        <fullName evidence="1">Uncharacterized protein</fullName>
    </submittedName>
</protein>
<dbReference type="Proteomes" id="UP000008792">
    <property type="component" value="Unassembled WGS sequence"/>
</dbReference>
<name>A0A0Q9WFF4_DROVI</name>
<dbReference type="EMBL" id="CH940648">
    <property type="protein sequence ID" value="KRF79477.1"/>
    <property type="molecule type" value="Genomic_DNA"/>
</dbReference>
<dbReference type="InParanoid" id="A0A0Q9WFF4"/>
<reference evidence="1 2" key="1">
    <citation type="journal article" date="2007" name="Nature">
        <title>Evolution of genes and genomes on the Drosophila phylogeny.</title>
        <authorList>
            <consortium name="Drosophila 12 Genomes Consortium"/>
            <person name="Clark A.G."/>
            <person name="Eisen M.B."/>
            <person name="Smith D.R."/>
            <person name="Bergman C.M."/>
            <person name="Oliver B."/>
            <person name="Markow T.A."/>
            <person name="Kaufman T.C."/>
            <person name="Kellis M."/>
            <person name="Gelbart W."/>
            <person name="Iyer V.N."/>
            <person name="Pollard D.A."/>
            <person name="Sackton T.B."/>
            <person name="Larracuente A.M."/>
            <person name="Singh N.D."/>
            <person name="Abad J.P."/>
            <person name="Abt D.N."/>
            <person name="Adryan B."/>
            <person name="Aguade M."/>
            <person name="Akashi H."/>
            <person name="Anderson W.W."/>
            <person name="Aquadro C.F."/>
            <person name="Ardell D.H."/>
            <person name="Arguello R."/>
            <person name="Artieri C.G."/>
            <person name="Barbash D.A."/>
            <person name="Barker D."/>
            <person name="Barsanti P."/>
            <person name="Batterham P."/>
            <person name="Batzoglou S."/>
            <person name="Begun D."/>
            <person name="Bhutkar A."/>
            <person name="Blanco E."/>
            <person name="Bosak S.A."/>
            <person name="Bradley R.K."/>
            <person name="Brand A.D."/>
            <person name="Brent M.R."/>
            <person name="Brooks A.N."/>
            <person name="Brown R.H."/>
            <person name="Butlin R.K."/>
            <person name="Caggese C."/>
            <person name="Calvi B.R."/>
            <person name="Bernardo de Carvalho A."/>
            <person name="Caspi A."/>
            <person name="Castrezana S."/>
            <person name="Celniker S.E."/>
            <person name="Chang J.L."/>
            <person name="Chapple C."/>
            <person name="Chatterji S."/>
            <person name="Chinwalla A."/>
            <person name="Civetta A."/>
            <person name="Clifton S.W."/>
            <person name="Comeron J.M."/>
            <person name="Costello J.C."/>
            <person name="Coyne J.A."/>
            <person name="Daub J."/>
            <person name="David R.G."/>
            <person name="Delcher A.L."/>
            <person name="Delehaunty K."/>
            <person name="Do C.B."/>
            <person name="Ebling H."/>
            <person name="Edwards K."/>
            <person name="Eickbush T."/>
            <person name="Evans J.D."/>
            <person name="Filipski A."/>
            <person name="Findeiss S."/>
            <person name="Freyhult E."/>
            <person name="Fulton L."/>
            <person name="Fulton R."/>
            <person name="Garcia A.C."/>
            <person name="Gardiner A."/>
            <person name="Garfield D.A."/>
            <person name="Garvin B.E."/>
            <person name="Gibson G."/>
            <person name="Gilbert D."/>
            <person name="Gnerre S."/>
            <person name="Godfrey J."/>
            <person name="Good R."/>
            <person name="Gotea V."/>
            <person name="Gravely B."/>
            <person name="Greenberg A.J."/>
            <person name="Griffiths-Jones S."/>
            <person name="Gross S."/>
            <person name="Guigo R."/>
            <person name="Gustafson E.A."/>
            <person name="Haerty W."/>
            <person name="Hahn M.W."/>
            <person name="Halligan D.L."/>
            <person name="Halpern A.L."/>
            <person name="Halter G.M."/>
            <person name="Han M.V."/>
            <person name="Heger A."/>
            <person name="Hillier L."/>
            <person name="Hinrichs A.S."/>
            <person name="Holmes I."/>
            <person name="Hoskins R.A."/>
            <person name="Hubisz M.J."/>
            <person name="Hultmark D."/>
            <person name="Huntley M.A."/>
            <person name="Jaffe D.B."/>
            <person name="Jagadeeshan S."/>
            <person name="Jeck W.R."/>
            <person name="Johnson J."/>
            <person name="Jones C.D."/>
            <person name="Jordan W.C."/>
            <person name="Karpen G.H."/>
            <person name="Kataoka E."/>
            <person name="Keightley P.D."/>
            <person name="Kheradpour P."/>
            <person name="Kirkness E.F."/>
            <person name="Koerich L.B."/>
            <person name="Kristiansen K."/>
            <person name="Kudrna D."/>
            <person name="Kulathinal R.J."/>
            <person name="Kumar S."/>
            <person name="Kwok R."/>
            <person name="Lander E."/>
            <person name="Langley C.H."/>
            <person name="Lapoint R."/>
            <person name="Lazzaro B.P."/>
            <person name="Lee S.J."/>
            <person name="Levesque L."/>
            <person name="Li R."/>
            <person name="Lin C.F."/>
            <person name="Lin M.F."/>
            <person name="Lindblad-Toh K."/>
            <person name="Llopart A."/>
            <person name="Long M."/>
            <person name="Low L."/>
            <person name="Lozovsky E."/>
            <person name="Lu J."/>
            <person name="Luo M."/>
            <person name="Machado C.A."/>
            <person name="Makalowski W."/>
            <person name="Marzo M."/>
            <person name="Matsuda M."/>
            <person name="Matzkin L."/>
            <person name="McAllister B."/>
            <person name="McBride C.S."/>
            <person name="McKernan B."/>
            <person name="McKernan K."/>
            <person name="Mendez-Lago M."/>
            <person name="Minx P."/>
            <person name="Mollenhauer M.U."/>
            <person name="Montooth K."/>
            <person name="Mount S.M."/>
            <person name="Mu X."/>
            <person name="Myers E."/>
            <person name="Negre B."/>
            <person name="Newfeld S."/>
            <person name="Nielsen R."/>
            <person name="Noor M.A."/>
            <person name="O'Grady P."/>
            <person name="Pachter L."/>
            <person name="Papaceit M."/>
            <person name="Parisi M.J."/>
            <person name="Parisi M."/>
            <person name="Parts L."/>
            <person name="Pedersen J.S."/>
            <person name="Pesole G."/>
            <person name="Phillippy A.M."/>
            <person name="Ponting C.P."/>
            <person name="Pop M."/>
            <person name="Porcelli D."/>
            <person name="Powell J.R."/>
            <person name="Prohaska S."/>
            <person name="Pruitt K."/>
            <person name="Puig M."/>
            <person name="Quesneville H."/>
            <person name="Ram K.R."/>
            <person name="Rand D."/>
            <person name="Rasmussen M.D."/>
            <person name="Reed L.K."/>
            <person name="Reenan R."/>
            <person name="Reily A."/>
            <person name="Remington K.A."/>
            <person name="Rieger T.T."/>
            <person name="Ritchie M.G."/>
            <person name="Robin C."/>
            <person name="Rogers Y.H."/>
            <person name="Rohde C."/>
            <person name="Rozas J."/>
            <person name="Rubenfield M.J."/>
            <person name="Ruiz A."/>
            <person name="Russo S."/>
            <person name="Salzberg S.L."/>
            <person name="Sanchez-Gracia A."/>
            <person name="Saranga D.J."/>
            <person name="Sato H."/>
            <person name="Schaeffer S.W."/>
            <person name="Schatz M.C."/>
            <person name="Schlenke T."/>
            <person name="Schwartz R."/>
            <person name="Segarra C."/>
            <person name="Singh R.S."/>
            <person name="Sirot L."/>
            <person name="Sirota M."/>
            <person name="Sisneros N.B."/>
            <person name="Smith C.D."/>
            <person name="Smith T.F."/>
            <person name="Spieth J."/>
            <person name="Stage D.E."/>
            <person name="Stark A."/>
            <person name="Stephan W."/>
            <person name="Strausberg R.L."/>
            <person name="Strempel S."/>
            <person name="Sturgill D."/>
            <person name="Sutton G."/>
            <person name="Sutton G.G."/>
            <person name="Tao W."/>
            <person name="Teichmann S."/>
            <person name="Tobari Y.N."/>
            <person name="Tomimura Y."/>
            <person name="Tsolas J.M."/>
            <person name="Valente V.L."/>
            <person name="Venter E."/>
            <person name="Venter J.C."/>
            <person name="Vicario S."/>
            <person name="Vieira F.G."/>
            <person name="Vilella A.J."/>
            <person name="Villasante A."/>
            <person name="Walenz B."/>
            <person name="Wang J."/>
            <person name="Wasserman M."/>
            <person name="Watts T."/>
            <person name="Wilson D."/>
            <person name="Wilson R.K."/>
            <person name="Wing R.A."/>
            <person name="Wolfner M.F."/>
            <person name="Wong A."/>
            <person name="Wong G.K."/>
            <person name="Wu C.I."/>
            <person name="Wu G."/>
            <person name="Yamamoto D."/>
            <person name="Yang H.P."/>
            <person name="Yang S.P."/>
            <person name="Yorke J.A."/>
            <person name="Yoshida K."/>
            <person name="Zdobnov E."/>
            <person name="Zhang P."/>
            <person name="Zhang Y."/>
            <person name="Zimin A.V."/>
            <person name="Baldwin J."/>
            <person name="Abdouelleil A."/>
            <person name="Abdulkadir J."/>
            <person name="Abebe A."/>
            <person name="Abera B."/>
            <person name="Abreu J."/>
            <person name="Acer S.C."/>
            <person name="Aftuck L."/>
            <person name="Alexander A."/>
            <person name="An P."/>
            <person name="Anderson E."/>
            <person name="Anderson S."/>
            <person name="Arachi H."/>
            <person name="Azer M."/>
            <person name="Bachantsang P."/>
            <person name="Barry A."/>
            <person name="Bayul T."/>
            <person name="Berlin A."/>
            <person name="Bessette D."/>
            <person name="Bloom T."/>
            <person name="Blye J."/>
            <person name="Boguslavskiy L."/>
            <person name="Bonnet C."/>
            <person name="Boukhgalter B."/>
            <person name="Bourzgui I."/>
            <person name="Brown A."/>
            <person name="Cahill P."/>
            <person name="Channer S."/>
            <person name="Cheshatsang Y."/>
            <person name="Chuda L."/>
            <person name="Citroen M."/>
            <person name="Collymore A."/>
            <person name="Cooke P."/>
            <person name="Costello M."/>
            <person name="D'Aco K."/>
            <person name="Daza R."/>
            <person name="De Haan G."/>
            <person name="DeGray S."/>
            <person name="DeMaso C."/>
            <person name="Dhargay N."/>
            <person name="Dooley K."/>
            <person name="Dooley E."/>
            <person name="Doricent M."/>
            <person name="Dorje P."/>
            <person name="Dorjee K."/>
            <person name="Dupes A."/>
            <person name="Elong R."/>
            <person name="Falk J."/>
            <person name="Farina A."/>
            <person name="Faro S."/>
            <person name="Ferguson D."/>
            <person name="Fisher S."/>
            <person name="Foley C.D."/>
            <person name="Franke A."/>
            <person name="Friedrich D."/>
            <person name="Gadbois L."/>
            <person name="Gearin G."/>
            <person name="Gearin C.R."/>
            <person name="Giannoukos G."/>
            <person name="Goode T."/>
            <person name="Graham J."/>
            <person name="Grandbois E."/>
            <person name="Grewal S."/>
            <person name="Gyaltsen K."/>
            <person name="Hafez N."/>
            <person name="Hagos B."/>
            <person name="Hall J."/>
            <person name="Henson C."/>
            <person name="Hollinger A."/>
            <person name="Honan T."/>
            <person name="Huard M.D."/>
            <person name="Hughes L."/>
            <person name="Hurhula B."/>
            <person name="Husby M.E."/>
            <person name="Kamat A."/>
            <person name="Kanga B."/>
            <person name="Kashin S."/>
            <person name="Khazanovich D."/>
            <person name="Kisner P."/>
            <person name="Lance K."/>
            <person name="Lara M."/>
            <person name="Lee W."/>
            <person name="Lennon N."/>
            <person name="Letendre F."/>
            <person name="LeVine R."/>
            <person name="Lipovsky A."/>
            <person name="Liu X."/>
            <person name="Liu J."/>
            <person name="Liu S."/>
            <person name="Lokyitsang T."/>
            <person name="Lokyitsang Y."/>
            <person name="Lubonja R."/>
            <person name="Lui A."/>
            <person name="MacDonald P."/>
            <person name="Magnisalis V."/>
            <person name="Maru K."/>
            <person name="Matthews C."/>
            <person name="McCusker W."/>
            <person name="McDonough S."/>
            <person name="Mehta T."/>
            <person name="Meldrim J."/>
            <person name="Meneus L."/>
            <person name="Mihai O."/>
            <person name="Mihalev A."/>
            <person name="Mihova T."/>
            <person name="Mittelman R."/>
            <person name="Mlenga V."/>
            <person name="Montmayeur A."/>
            <person name="Mulrain L."/>
            <person name="Navidi A."/>
            <person name="Naylor J."/>
            <person name="Negash T."/>
            <person name="Nguyen T."/>
            <person name="Nguyen N."/>
            <person name="Nicol R."/>
            <person name="Norbu C."/>
            <person name="Norbu N."/>
            <person name="Novod N."/>
            <person name="O'Neill B."/>
            <person name="Osman S."/>
            <person name="Markiewicz E."/>
            <person name="Oyono O.L."/>
            <person name="Patti C."/>
            <person name="Phunkhang P."/>
            <person name="Pierre F."/>
            <person name="Priest M."/>
            <person name="Raghuraman S."/>
            <person name="Rege F."/>
            <person name="Reyes R."/>
            <person name="Rise C."/>
            <person name="Rogov P."/>
            <person name="Ross K."/>
            <person name="Ryan E."/>
            <person name="Settipalli S."/>
            <person name="Shea T."/>
            <person name="Sherpa N."/>
            <person name="Shi L."/>
            <person name="Shih D."/>
            <person name="Sparrow T."/>
            <person name="Spaulding J."/>
            <person name="Stalker J."/>
            <person name="Stange-Thomann N."/>
            <person name="Stavropoulos S."/>
            <person name="Stone C."/>
            <person name="Strader C."/>
            <person name="Tesfaye S."/>
            <person name="Thomson T."/>
            <person name="Thoulutsang Y."/>
            <person name="Thoulutsang D."/>
            <person name="Topham K."/>
            <person name="Topping I."/>
            <person name="Tsamla T."/>
            <person name="Vassiliev H."/>
            <person name="Vo A."/>
            <person name="Wangchuk T."/>
            <person name="Wangdi T."/>
            <person name="Weiand M."/>
            <person name="Wilkinson J."/>
            <person name="Wilson A."/>
            <person name="Yadav S."/>
            <person name="Young G."/>
            <person name="Yu Q."/>
            <person name="Zembek L."/>
            <person name="Zhong D."/>
            <person name="Zimmer A."/>
            <person name="Zwirko Z."/>
            <person name="Jaffe D.B."/>
            <person name="Alvarez P."/>
            <person name="Brockman W."/>
            <person name="Butler J."/>
            <person name="Chin C."/>
            <person name="Gnerre S."/>
            <person name="Grabherr M."/>
            <person name="Kleber M."/>
            <person name="Mauceli E."/>
            <person name="MacCallum I."/>
        </authorList>
    </citation>
    <scope>NUCLEOTIDE SEQUENCE [LARGE SCALE GENOMIC DNA]</scope>
    <source>
        <strain evidence="2">Tucson 15010-1051.87</strain>
    </source>
</reference>
<gene>
    <name evidence="1" type="primary">Dvir\GJ26674</name>
    <name evidence="1" type="ORF">Dvir_GJ26674</name>
</gene>
<proteinExistence type="predicted"/>
<organism evidence="1 2">
    <name type="scientific">Drosophila virilis</name>
    <name type="common">Fruit fly</name>
    <dbReference type="NCBI Taxonomy" id="7244"/>
    <lineage>
        <taxon>Eukaryota</taxon>
        <taxon>Metazoa</taxon>
        <taxon>Ecdysozoa</taxon>
        <taxon>Arthropoda</taxon>
        <taxon>Hexapoda</taxon>
        <taxon>Insecta</taxon>
        <taxon>Pterygota</taxon>
        <taxon>Neoptera</taxon>
        <taxon>Endopterygota</taxon>
        <taxon>Diptera</taxon>
        <taxon>Brachycera</taxon>
        <taxon>Muscomorpha</taxon>
        <taxon>Ephydroidea</taxon>
        <taxon>Drosophilidae</taxon>
        <taxon>Drosophila</taxon>
    </lineage>
</organism>
<accession>A0A0Q9WFF4</accession>
<evidence type="ECO:0000313" key="2">
    <source>
        <dbReference type="Proteomes" id="UP000008792"/>
    </source>
</evidence>